<protein>
    <submittedName>
        <fullName evidence="2">Uncharacterized protein</fullName>
    </submittedName>
</protein>
<proteinExistence type="predicted"/>
<comment type="caution">
    <text evidence="2">The sequence shown here is derived from an EMBL/GenBank/DDBJ whole genome shotgun (WGS) entry which is preliminary data.</text>
</comment>
<keyword evidence="3" id="KW-1185">Reference proteome</keyword>
<feature type="compositionally biased region" description="Gly residues" evidence="1">
    <location>
        <begin position="10"/>
        <end position="21"/>
    </location>
</feature>
<gene>
    <name evidence="2" type="ORF">GOP47_0020437</name>
</gene>
<evidence type="ECO:0000313" key="2">
    <source>
        <dbReference type="EMBL" id="KAI5065742.1"/>
    </source>
</evidence>
<feature type="compositionally biased region" description="Basic and acidic residues" evidence="1">
    <location>
        <begin position="25"/>
        <end position="38"/>
    </location>
</feature>
<evidence type="ECO:0000313" key="3">
    <source>
        <dbReference type="Proteomes" id="UP000886520"/>
    </source>
</evidence>
<accession>A0A9D4UDN1</accession>
<evidence type="ECO:0000256" key="1">
    <source>
        <dbReference type="SAM" id="MobiDB-lite"/>
    </source>
</evidence>
<feature type="region of interest" description="Disordered" evidence="1">
    <location>
        <begin position="1"/>
        <end position="68"/>
    </location>
</feature>
<dbReference type="EMBL" id="JABFUD020000019">
    <property type="protein sequence ID" value="KAI5065742.1"/>
    <property type="molecule type" value="Genomic_DNA"/>
</dbReference>
<sequence>MGEQVTGNGSCMGKGKGGMQSTGGKKVEAQPVREREQGEAVNKSRPSAADWGRHIRIGGDTAGPSRALQEGHLEVSSAGRDFKRRQKCHVATRYQGPGLVMKEAKRVTVGEAVNCMEKELHGVES</sequence>
<reference evidence="2" key="1">
    <citation type="submission" date="2021-01" db="EMBL/GenBank/DDBJ databases">
        <title>Adiantum capillus-veneris genome.</title>
        <authorList>
            <person name="Fang Y."/>
            <person name="Liao Q."/>
        </authorList>
    </citation>
    <scope>NUCLEOTIDE SEQUENCE</scope>
    <source>
        <strain evidence="2">H3</strain>
        <tissue evidence="2">Leaf</tissue>
    </source>
</reference>
<dbReference type="AlphaFoldDB" id="A0A9D4UDN1"/>
<organism evidence="2 3">
    <name type="scientific">Adiantum capillus-veneris</name>
    <name type="common">Maidenhair fern</name>
    <dbReference type="NCBI Taxonomy" id="13818"/>
    <lineage>
        <taxon>Eukaryota</taxon>
        <taxon>Viridiplantae</taxon>
        <taxon>Streptophyta</taxon>
        <taxon>Embryophyta</taxon>
        <taxon>Tracheophyta</taxon>
        <taxon>Polypodiopsida</taxon>
        <taxon>Polypodiidae</taxon>
        <taxon>Polypodiales</taxon>
        <taxon>Pteridineae</taxon>
        <taxon>Pteridaceae</taxon>
        <taxon>Vittarioideae</taxon>
        <taxon>Adiantum</taxon>
    </lineage>
</organism>
<dbReference type="Proteomes" id="UP000886520">
    <property type="component" value="Chromosome 19"/>
</dbReference>
<name>A0A9D4UDN1_ADICA</name>